<organism evidence="1">
    <name type="scientific">Arundo donax</name>
    <name type="common">Giant reed</name>
    <name type="synonym">Donax arundinaceus</name>
    <dbReference type="NCBI Taxonomy" id="35708"/>
    <lineage>
        <taxon>Eukaryota</taxon>
        <taxon>Viridiplantae</taxon>
        <taxon>Streptophyta</taxon>
        <taxon>Embryophyta</taxon>
        <taxon>Tracheophyta</taxon>
        <taxon>Spermatophyta</taxon>
        <taxon>Magnoliopsida</taxon>
        <taxon>Liliopsida</taxon>
        <taxon>Poales</taxon>
        <taxon>Poaceae</taxon>
        <taxon>PACMAD clade</taxon>
        <taxon>Arundinoideae</taxon>
        <taxon>Arundineae</taxon>
        <taxon>Arundo</taxon>
    </lineage>
</organism>
<reference evidence="1" key="2">
    <citation type="journal article" date="2015" name="Data Brief">
        <title>Shoot transcriptome of the giant reed, Arundo donax.</title>
        <authorList>
            <person name="Barrero R.A."/>
            <person name="Guerrero F.D."/>
            <person name="Moolhuijzen P."/>
            <person name="Goolsby J.A."/>
            <person name="Tidwell J."/>
            <person name="Bellgard S.E."/>
            <person name="Bellgard M.I."/>
        </authorList>
    </citation>
    <scope>NUCLEOTIDE SEQUENCE</scope>
    <source>
        <tissue evidence="1">Shoot tissue taken approximately 20 cm above the soil surface</tissue>
    </source>
</reference>
<accession>A0A0A8Z0K6</accession>
<dbReference type="EMBL" id="GBRH01266702">
    <property type="protein sequence ID" value="JAD31193.1"/>
    <property type="molecule type" value="Transcribed_RNA"/>
</dbReference>
<reference evidence="1" key="1">
    <citation type="submission" date="2014-09" db="EMBL/GenBank/DDBJ databases">
        <authorList>
            <person name="Magalhaes I.L.F."/>
            <person name="Oliveira U."/>
            <person name="Santos F.R."/>
            <person name="Vidigal T.H.D.A."/>
            <person name="Brescovit A.D."/>
            <person name="Santos A.J."/>
        </authorList>
    </citation>
    <scope>NUCLEOTIDE SEQUENCE</scope>
    <source>
        <tissue evidence="1">Shoot tissue taken approximately 20 cm above the soil surface</tissue>
    </source>
</reference>
<name>A0A0A8Z0K6_ARUDO</name>
<proteinExistence type="predicted"/>
<dbReference type="AlphaFoldDB" id="A0A0A8Z0K6"/>
<evidence type="ECO:0000313" key="1">
    <source>
        <dbReference type="EMBL" id="JAD31193.1"/>
    </source>
</evidence>
<sequence length="28" mass="3246">MGTPTDSEQCKHPHCIFLLDRNLLLYIS</sequence>
<protein>
    <submittedName>
        <fullName evidence="1">Uncharacterized protein</fullName>
    </submittedName>
</protein>